<organism evidence="1 2">
    <name type="scientific">Solicola gregarius</name>
    <dbReference type="NCBI Taxonomy" id="2908642"/>
    <lineage>
        <taxon>Bacteria</taxon>
        <taxon>Bacillati</taxon>
        <taxon>Actinomycetota</taxon>
        <taxon>Actinomycetes</taxon>
        <taxon>Propionibacteriales</taxon>
        <taxon>Nocardioidaceae</taxon>
        <taxon>Solicola</taxon>
    </lineage>
</organism>
<dbReference type="InterPro" id="IPR027417">
    <property type="entry name" value="P-loop_NTPase"/>
</dbReference>
<evidence type="ECO:0008006" key="3">
    <source>
        <dbReference type="Google" id="ProtNLM"/>
    </source>
</evidence>
<protein>
    <recommendedName>
        <fullName evidence="3">Sulfotransferase family protein</fullName>
    </recommendedName>
</protein>
<dbReference type="AlphaFoldDB" id="A0AA46TJ59"/>
<name>A0AA46TJ59_9ACTN</name>
<dbReference type="Gene3D" id="3.40.50.300">
    <property type="entry name" value="P-loop containing nucleotide triphosphate hydrolases"/>
    <property type="match status" value="1"/>
</dbReference>
<sequence>MEPPKGVPHRVYIHVGAPKTGTTFIEQVLYHHRQELADHGVLYPADYYDEHYLAAVDLQDLAFNMERRPEADAHWEKVAFRARGWPGISIISHDVFAGATAEHARRAIESLAPAEVHIVYTARDLARQLPSHWQEDVKHGEMASFNSWLDACLRRDDSRWNLRWFWAVEDVPDVLARWASTLPPSQVHVVTVPPAGAERHVLWDRFAEVVGLAGAKLDLDVVAHPNSGLGAVEVALIRHLNEQRDESLSQREYEHIVKGAFAHEMLSGRPNKRRLLLPSDRLPIVSALATEWAEALEKAEYDIVGTIDDLFPREEDTGPDTIDQIDDDELLEASLVSVRELLVRIRDERRSAGDLLGHNSDLERKIEELSWRVSVAEWAVEEHRNLAHWERVKRTVVEIGRTNSSVGRALDVYRKARRRRPSG</sequence>
<gene>
    <name evidence="1" type="ORF">L0C25_03195</name>
</gene>
<accession>A0AA46TJ59</accession>
<proteinExistence type="predicted"/>
<dbReference type="Proteomes" id="UP001164390">
    <property type="component" value="Chromosome"/>
</dbReference>
<dbReference type="KEGG" id="sgrg:L0C25_03195"/>
<dbReference type="SUPFAM" id="SSF52540">
    <property type="entry name" value="P-loop containing nucleoside triphosphate hydrolases"/>
    <property type="match status" value="1"/>
</dbReference>
<keyword evidence="2" id="KW-1185">Reference proteome</keyword>
<evidence type="ECO:0000313" key="2">
    <source>
        <dbReference type="Proteomes" id="UP001164390"/>
    </source>
</evidence>
<dbReference type="EMBL" id="CP094970">
    <property type="protein sequence ID" value="UYM06093.1"/>
    <property type="molecule type" value="Genomic_DNA"/>
</dbReference>
<reference evidence="1" key="1">
    <citation type="submission" date="2022-01" db="EMBL/GenBank/DDBJ databases">
        <title>Nocardioidaceae gen. sp. A5X3R13.</title>
        <authorList>
            <person name="Lopez Marin M.A."/>
            <person name="Uhlik O."/>
        </authorList>
    </citation>
    <scope>NUCLEOTIDE SEQUENCE</scope>
    <source>
        <strain evidence="1">A5X3R13</strain>
    </source>
</reference>
<dbReference type="RefSeq" id="WP_271634941.1">
    <property type="nucleotide sequence ID" value="NZ_CP094970.1"/>
</dbReference>
<evidence type="ECO:0000313" key="1">
    <source>
        <dbReference type="EMBL" id="UYM06093.1"/>
    </source>
</evidence>